<accession>F1BYR3</accession>
<dbReference type="InterPro" id="IPR013597">
    <property type="entry name" value="Mat_intron_G2"/>
</dbReference>
<keyword evidence="3" id="KW-0548">Nucleotidyltransferase</keyword>
<evidence type="ECO:0000259" key="2">
    <source>
        <dbReference type="PROSITE" id="PS50878"/>
    </source>
</evidence>
<dbReference type="NCBIfam" id="TIGR04416">
    <property type="entry name" value="group_II_RT_mat"/>
    <property type="match status" value="1"/>
</dbReference>
<keyword evidence="3" id="KW-0695">RNA-directed DNA polymerase</keyword>
<dbReference type="InterPro" id="IPR043502">
    <property type="entry name" value="DNA/RNA_pol_sf"/>
</dbReference>
<evidence type="ECO:0000313" key="3">
    <source>
        <dbReference type="EMBL" id="ADY16736.1"/>
    </source>
</evidence>
<keyword evidence="1" id="KW-0234">DNA repair</keyword>
<dbReference type="SUPFAM" id="SSF56672">
    <property type="entry name" value="DNA/RNA polymerases"/>
    <property type="match status" value="1"/>
</dbReference>
<organism evidence="3">
    <name type="scientific">Staphylococcus staphylolyticus</name>
    <dbReference type="NCBI Taxonomy" id="1287"/>
    <lineage>
        <taxon>Bacteria</taxon>
        <taxon>Bacillati</taxon>
        <taxon>Bacillota</taxon>
        <taxon>Bacilli</taxon>
        <taxon>Bacillales</taxon>
        <taxon>Staphylococcaceae</taxon>
        <taxon>Staphylococcus</taxon>
    </lineage>
</organism>
<dbReference type="PANTHER" id="PTHR34047">
    <property type="entry name" value="NUCLEAR INTRON MATURASE 1, MITOCHONDRIAL-RELATED"/>
    <property type="match status" value="1"/>
</dbReference>
<protein>
    <submittedName>
        <fullName evidence="3">Putative reverse transcriptase</fullName>
    </submittedName>
</protein>
<dbReference type="PROSITE" id="PS50878">
    <property type="entry name" value="RT_POL"/>
    <property type="match status" value="1"/>
</dbReference>
<geneLocation type="plasmid" evidence="3">
    <name>pACK2</name>
</geneLocation>
<keyword evidence="3" id="KW-0614">Plasmid</keyword>
<dbReference type="InterPro" id="IPR000477">
    <property type="entry name" value="RT_dom"/>
</dbReference>
<dbReference type="AlphaFoldDB" id="F1BYR3"/>
<dbReference type="Pfam" id="PF08388">
    <property type="entry name" value="GIIM"/>
    <property type="match status" value="1"/>
</dbReference>
<proteinExistence type="predicted"/>
<dbReference type="GO" id="GO:0006281">
    <property type="term" value="P:DNA repair"/>
    <property type="evidence" value="ECO:0007669"/>
    <property type="project" value="UniProtKB-KW"/>
</dbReference>
<dbReference type="InterPro" id="IPR051083">
    <property type="entry name" value="GrpII_Intron_Splice-Mob/Def"/>
</dbReference>
<reference evidence="3" key="1">
    <citation type="journal article" date="2013" name="Plasmid">
        <title>Complete nucleotide sequences of plasmids pACK2 and pACK5 from Staphylococcus simulans biovar staphylolyticus.</title>
        <authorList>
            <person name="Gargis A.S."/>
            <person name="Heath L.S."/>
            <person name="Heath H.E."/>
            <person name="Leblanc P.A."/>
            <person name="Gargis S.R."/>
            <person name="Harris T.H."/>
            <person name="Sloan G.L."/>
        </authorList>
    </citation>
    <scope>NUCLEOTIDE SEQUENCE</scope>
    <source>
        <strain evidence="3">NRRL B-2628</strain>
        <plasmid evidence="3">pACK2</plasmid>
    </source>
</reference>
<dbReference type="PANTHER" id="PTHR34047:SF8">
    <property type="entry name" value="PROTEIN YKFC"/>
    <property type="match status" value="1"/>
</dbReference>
<dbReference type="Pfam" id="PF00078">
    <property type="entry name" value="RVT_1"/>
    <property type="match status" value="1"/>
</dbReference>
<name>F1BYR3_STAST</name>
<dbReference type="CDD" id="cd01651">
    <property type="entry name" value="RT_G2_intron"/>
    <property type="match status" value="1"/>
</dbReference>
<evidence type="ECO:0000256" key="1">
    <source>
        <dbReference type="ARBA" id="ARBA00023204"/>
    </source>
</evidence>
<dbReference type="EMBL" id="HQ170520">
    <property type="protein sequence ID" value="ADY16736.1"/>
    <property type="molecule type" value="Genomic_DNA"/>
</dbReference>
<feature type="domain" description="Reverse transcriptase" evidence="2">
    <location>
        <begin position="56"/>
        <end position="283"/>
    </location>
</feature>
<sequence>MKEMYRETPSLMELVVRKNNIEKAIKKVVKNNGSPGIDGMKVKELHAHFREFYPQIKGKLLNGTYKPQAVKKVAIPKPNGKKRILGIPVARDRVIQQAIKQVIEPMINRQFSKHSHGFRPNHSTGTALKQCIQYYEEGYHTVVDCDLKQCFDTLNHDKLMYLFERFIQDKAISKFIRKSLQSGSADLSGEYAERKTGAPQGGVISPLLCNIYLHELDKELEKRGHRFVRYADDFVIFVKSKRAGQRVMESITNFIEKDLKLTVNKDKSKVGSPTRLKFLSCLITKINGTCRFRPTMEAKRNLKAKLKWVTRRNRPGTFTEIITGINAITRGWINYFGRGFVKGFIREMQEWLNHRIRQLILKRWKKVKTKYKMLRKYGLDHNGAMRIANSRKKYWRLSKTHEVHHALTTNRLYKWGLVPLARLAESAYARY</sequence>
<dbReference type="InterPro" id="IPR043128">
    <property type="entry name" value="Rev_trsase/Diguanyl_cyclase"/>
</dbReference>
<dbReference type="InterPro" id="IPR030931">
    <property type="entry name" value="Group_II_RT_mat"/>
</dbReference>
<keyword evidence="3" id="KW-0808">Transferase</keyword>
<dbReference type="Gene3D" id="3.30.70.270">
    <property type="match status" value="1"/>
</dbReference>
<keyword evidence="1" id="KW-0227">DNA damage</keyword>
<dbReference type="GO" id="GO:0003964">
    <property type="term" value="F:RNA-directed DNA polymerase activity"/>
    <property type="evidence" value="ECO:0007669"/>
    <property type="project" value="UniProtKB-KW"/>
</dbReference>